<evidence type="ECO:0000313" key="1">
    <source>
        <dbReference type="EMBL" id="GAI56712.1"/>
    </source>
</evidence>
<proteinExistence type="predicted"/>
<feature type="non-terminal residue" evidence="1">
    <location>
        <position position="72"/>
    </location>
</feature>
<dbReference type="AlphaFoldDB" id="X1PKA4"/>
<sequence length="72" mass="8062">MKQSPATINVVQKTFNLTEEEKMLLLEAPVGEGMFFAGTKHVLIKVLASYTEDQIITTAPEELLKIKQAKKE</sequence>
<comment type="caution">
    <text evidence="1">The sequence shown here is derived from an EMBL/GenBank/DDBJ whole genome shotgun (WGS) entry which is preliminary data.</text>
</comment>
<reference evidence="1" key="1">
    <citation type="journal article" date="2014" name="Front. Microbiol.">
        <title>High frequency of phylogenetically diverse reductive dehalogenase-homologous genes in deep subseafloor sedimentary metagenomes.</title>
        <authorList>
            <person name="Kawai M."/>
            <person name="Futagami T."/>
            <person name="Toyoda A."/>
            <person name="Takaki Y."/>
            <person name="Nishi S."/>
            <person name="Hori S."/>
            <person name="Arai W."/>
            <person name="Tsubouchi T."/>
            <person name="Morono Y."/>
            <person name="Uchiyama I."/>
            <person name="Ito T."/>
            <person name="Fujiyama A."/>
            <person name="Inagaki F."/>
            <person name="Takami H."/>
        </authorList>
    </citation>
    <scope>NUCLEOTIDE SEQUENCE</scope>
    <source>
        <strain evidence="1">Expedition CK06-06</strain>
    </source>
</reference>
<dbReference type="EMBL" id="BARV01038039">
    <property type="protein sequence ID" value="GAI56712.1"/>
    <property type="molecule type" value="Genomic_DNA"/>
</dbReference>
<name>X1PKA4_9ZZZZ</name>
<dbReference type="InterPro" id="IPR027417">
    <property type="entry name" value="P-loop_NTPase"/>
</dbReference>
<accession>X1PKA4</accession>
<dbReference type="Gene3D" id="3.40.50.300">
    <property type="entry name" value="P-loop containing nucleotide triphosphate hydrolases"/>
    <property type="match status" value="1"/>
</dbReference>
<gene>
    <name evidence="1" type="ORF">S06H3_58705</name>
</gene>
<protein>
    <submittedName>
        <fullName evidence="1">Uncharacterized protein</fullName>
    </submittedName>
</protein>
<organism evidence="1">
    <name type="scientific">marine sediment metagenome</name>
    <dbReference type="NCBI Taxonomy" id="412755"/>
    <lineage>
        <taxon>unclassified sequences</taxon>
        <taxon>metagenomes</taxon>
        <taxon>ecological metagenomes</taxon>
    </lineage>
</organism>